<name>A0A2J0Z0C2_RHIML</name>
<dbReference type="InterPro" id="IPR052374">
    <property type="entry name" value="SERAC1"/>
</dbReference>
<dbReference type="InterPro" id="IPR000073">
    <property type="entry name" value="AB_hydrolase_1"/>
</dbReference>
<keyword evidence="3" id="KW-0256">Endoplasmic reticulum</keyword>
<evidence type="ECO:0000256" key="1">
    <source>
        <dbReference type="ARBA" id="ARBA00004240"/>
    </source>
</evidence>
<dbReference type="Pfam" id="PF12697">
    <property type="entry name" value="Abhydrolase_6"/>
    <property type="match status" value="1"/>
</dbReference>
<keyword evidence="4" id="KW-0472">Membrane</keyword>
<gene>
    <name evidence="7" type="ORF">CEJ86_19725</name>
</gene>
<dbReference type="InterPro" id="IPR032675">
    <property type="entry name" value="LRR_dom_sf"/>
</dbReference>
<evidence type="ECO:0000313" key="7">
    <source>
        <dbReference type="EMBL" id="PJR13971.1"/>
    </source>
</evidence>
<evidence type="ECO:0000259" key="6">
    <source>
        <dbReference type="Pfam" id="PF12697"/>
    </source>
</evidence>
<dbReference type="Gene3D" id="3.40.50.1820">
    <property type="entry name" value="alpha/beta hydrolase"/>
    <property type="match status" value="1"/>
</dbReference>
<sequence length="558" mass="62478">MEPMWLRKPRNATTIVFVHGLFSSNETAWLHPSGLFWPKLVCDETQIRDIGVYLFSYRTDVHSGTFSLENAVDAMRERFRLDGLFENDKVGSGLIFVCHSMGGILARRFVVAQQLALVDRKIPIGLFLIASPSLGSEYANFVEAIAPFYNAQIDILRFSQENQWLNALDKDFINIKEGERLPIFGKELVEDNFIGTKRFFRKRQIVQPISGARYFGEPVKIEHTDHFTIAKPASPQSIQHRLLVEFANTVARRHRQDQSRERPASFESDNPVLLEWSDVLGHKLTDPPRTISKVLYENRLKVATICLVPLLLAFGFSYSGLIRERAAEAELLIDGSARIRGTEGTLFSFTTAKKIIEYDSTGSVFPEKVGEYKYLGPLAIQIKETHSEVIGEKQGFQIPPGLGASPNIVGLSIGNAEWLDDLDPLGSMPHLEALIIGKPKFSSLHFLTKFPNLRLLLIQDANITDLEPLAALSELRQLFLKDLPRVSDLKPLRRLTKLQCISLSGLPEVKSVETLLALPNLTTISIREPGISLPPELEQKQGSCSAPRGTSALGYSFQ</sequence>
<dbReference type="Gene3D" id="3.80.10.10">
    <property type="entry name" value="Ribonuclease Inhibitor"/>
    <property type="match status" value="1"/>
</dbReference>
<dbReference type="AlphaFoldDB" id="A0A2J0Z0C2"/>
<evidence type="ECO:0000256" key="3">
    <source>
        <dbReference type="ARBA" id="ARBA00022824"/>
    </source>
</evidence>
<dbReference type="EMBL" id="NJGD01000008">
    <property type="protein sequence ID" value="PJR13971.1"/>
    <property type="molecule type" value="Genomic_DNA"/>
</dbReference>
<dbReference type="InterPro" id="IPR029058">
    <property type="entry name" value="AB_hydrolase_fold"/>
</dbReference>
<dbReference type="SUPFAM" id="SSF52058">
    <property type="entry name" value="L domain-like"/>
    <property type="match status" value="1"/>
</dbReference>
<feature type="region of interest" description="Disordered" evidence="5">
    <location>
        <begin position="537"/>
        <end position="558"/>
    </location>
</feature>
<reference evidence="7 8" key="1">
    <citation type="submission" date="2017-06" db="EMBL/GenBank/DDBJ databases">
        <title>Ensifer strains isolated from leguminous trees and herbs display diverse denitrification phenotypes with some acting as strong N2O sinks.</title>
        <authorList>
            <person name="Woliy K."/>
            <person name="Mania D."/>
            <person name="Bakken L.R."/>
            <person name="Frostegard A."/>
        </authorList>
    </citation>
    <scope>NUCLEOTIDE SEQUENCE [LARGE SCALE GENOMIC DNA]</scope>
    <source>
        <strain evidence="7 8">AC50a</strain>
    </source>
</reference>
<evidence type="ECO:0000256" key="4">
    <source>
        <dbReference type="ARBA" id="ARBA00023136"/>
    </source>
</evidence>
<evidence type="ECO:0000256" key="2">
    <source>
        <dbReference type="ARBA" id="ARBA00004370"/>
    </source>
</evidence>
<dbReference type="Proteomes" id="UP000231987">
    <property type="component" value="Unassembled WGS sequence"/>
</dbReference>
<accession>A0A2J0Z0C2</accession>
<organism evidence="7 8">
    <name type="scientific">Rhizobium meliloti</name>
    <name type="common">Ensifer meliloti</name>
    <name type="synonym">Sinorhizobium meliloti</name>
    <dbReference type="NCBI Taxonomy" id="382"/>
    <lineage>
        <taxon>Bacteria</taxon>
        <taxon>Pseudomonadati</taxon>
        <taxon>Pseudomonadota</taxon>
        <taxon>Alphaproteobacteria</taxon>
        <taxon>Hyphomicrobiales</taxon>
        <taxon>Rhizobiaceae</taxon>
        <taxon>Sinorhizobium/Ensifer group</taxon>
        <taxon>Sinorhizobium</taxon>
    </lineage>
</organism>
<comment type="subcellular location">
    <subcellularLocation>
        <location evidence="1">Endoplasmic reticulum</location>
    </subcellularLocation>
    <subcellularLocation>
        <location evidence="2">Membrane</location>
    </subcellularLocation>
</comment>
<protein>
    <recommendedName>
        <fullName evidence="6">AB hydrolase-1 domain-containing protein</fullName>
    </recommendedName>
</protein>
<comment type="caution">
    <text evidence="7">The sequence shown here is derived from an EMBL/GenBank/DDBJ whole genome shotgun (WGS) entry which is preliminary data.</text>
</comment>
<evidence type="ECO:0000256" key="5">
    <source>
        <dbReference type="SAM" id="MobiDB-lite"/>
    </source>
</evidence>
<dbReference type="RefSeq" id="WP_100673027.1">
    <property type="nucleotide sequence ID" value="NZ_NJGD01000008.1"/>
</dbReference>
<dbReference type="PANTHER" id="PTHR48182:SF2">
    <property type="entry name" value="PROTEIN SERAC1"/>
    <property type="match status" value="1"/>
</dbReference>
<proteinExistence type="predicted"/>
<feature type="domain" description="AB hydrolase-1" evidence="6">
    <location>
        <begin position="15"/>
        <end position="173"/>
    </location>
</feature>
<dbReference type="PANTHER" id="PTHR48182">
    <property type="entry name" value="PROTEIN SERAC1"/>
    <property type="match status" value="1"/>
</dbReference>
<dbReference type="SUPFAM" id="SSF53474">
    <property type="entry name" value="alpha/beta-Hydrolases"/>
    <property type="match status" value="1"/>
</dbReference>
<evidence type="ECO:0000313" key="8">
    <source>
        <dbReference type="Proteomes" id="UP000231987"/>
    </source>
</evidence>
<dbReference type="GO" id="GO:0016020">
    <property type="term" value="C:membrane"/>
    <property type="evidence" value="ECO:0007669"/>
    <property type="project" value="UniProtKB-SubCell"/>
</dbReference>